<organism evidence="2 3">
    <name type="scientific">Actinidia rufa</name>
    <dbReference type="NCBI Taxonomy" id="165716"/>
    <lineage>
        <taxon>Eukaryota</taxon>
        <taxon>Viridiplantae</taxon>
        <taxon>Streptophyta</taxon>
        <taxon>Embryophyta</taxon>
        <taxon>Tracheophyta</taxon>
        <taxon>Spermatophyta</taxon>
        <taxon>Magnoliopsida</taxon>
        <taxon>eudicotyledons</taxon>
        <taxon>Gunneridae</taxon>
        <taxon>Pentapetalae</taxon>
        <taxon>asterids</taxon>
        <taxon>Ericales</taxon>
        <taxon>Actinidiaceae</taxon>
        <taxon>Actinidia</taxon>
    </lineage>
</organism>
<comment type="caution">
    <text evidence="2">The sequence shown here is derived from an EMBL/GenBank/DDBJ whole genome shotgun (WGS) entry which is preliminary data.</text>
</comment>
<dbReference type="PANTHER" id="PTHR31694:SF26">
    <property type="entry name" value="OS05G0151100 PROTEIN"/>
    <property type="match status" value="1"/>
</dbReference>
<dbReference type="PANTHER" id="PTHR31694">
    <property type="entry name" value="DESICCATION-LIKE PROTEIN"/>
    <property type="match status" value="1"/>
</dbReference>
<evidence type="ECO:0000256" key="1">
    <source>
        <dbReference type="SAM" id="SignalP"/>
    </source>
</evidence>
<dbReference type="Pfam" id="PF13668">
    <property type="entry name" value="Ferritin_2"/>
    <property type="match status" value="1"/>
</dbReference>
<reference evidence="2 3" key="1">
    <citation type="submission" date="2019-07" db="EMBL/GenBank/DDBJ databases">
        <title>De Novo Assembly of kiwifruit Actinidia rufa.</title>
        <authorList>
            <person name="Sugita-Konishi S."/>
            <person name="Sato K."/>
            <person name="Mori E."/>
            <person name="Abe Y."/>
            <person name="Kisaki G."/>
            <person name="Hamano K."/>
            <person name="Suezawa K."/>
            <person name="Otani M."/>
            <person name="Fukuda T."/>
            <person name="Manabe T."/>
            <person name="Gomi K."/>
            <person name="Tabuchi M."/>
            <person name="Akimitsu K."/>
            <person name="Kataoka I."/>
        </authorList>
    </citation>
    <scope>NUCLEOTIDE SEQUENCE [LARGE SCALE GENOMIC DNA]</scope>
    <source>
        <strain evidence="3">cv. Fuchu</strain>
    </source>
</reference>
<feature type="chain" id="PRO_5029494123" description="Desiccation-related protein PCC13-62" evidence="1">
    <location>
        <begin position="25"/>
        <end position="307"/>
    </location>
</feature>
<gene>
    <name evidence="2" type="ORF">Acr_07g0007560</name>
</gene>
<sequence>MDTLLIHVLMMILMPSNFIYMSLSQPTCEAPIPPRAIPVAEEDKDMMQFAENLEYLEAEFFLTGALGFGLDIAAPQLVMGGPPPVGARKANLDLVTQNIIKEFGYQEVGHLSFLIARPLLNLSTQNFAKLFDGAFERELVPPFDPYRDSLSYMLGSYVIPYMGLVGYVGTNPRIIGYKTKQLLAGLLGVEAGQDAVIRTYLYERADELVKPYNYTVAEFTVRISELRNKLAMCGIKDEGIVVQPQSGAENRTVSNVLSADSNSLSYERIPAEILRVLYDTGKENIPGGFFPQGANGNIAKGFLNMPR</sequence>
<evidence type="ECO:0000313" key="2">
    <source>
        <dbReference type="EMBL" id="GFY90559.1"/>
    </source>
</evidence>
<keyword evidence="1" id="KW-0732">Signal</keyword>
<evidence type="ECO:0000313" key="3">
    <source>
        <dbReference type="Proteomes" id="UP000585474"/>
    </source>
</evidence>
<dbReference type="EMBL" id="BJWL01000007">
    <property type="protein sequence ID" value="GFY90559.1"/>
    <property type="molecule type" value="Genomic_DNA"/>
</dbReference>
<dbReference type="AlphaFoldDB" id="A0A7J0EX90"/>
<proteinExistence type="predicted"/>
<evidence type="ECO:0008006" key="4">
    <source>
        <dbReference type="Google" id="ProtNLM"/>
    </source>
</evidence>
<dbReference type="OrthoDB" id="1001765at2759"/>
<feature type="signal peptide" evidence="1">
    <location>
        <begin position="1"/>
        <end position="24"/>
    </location>
</feature>
<protein>
    <recommendedName>
        <fullName evidence="4">Desiccation-related protein PCC13-62</fullName>
    </recommendedName>
</protein>
<dbReference type="Proteomes" id="UP000585474">
    <property type="component" value="Unassembled WGS sequence"/>
</dbReference>
<keyword evidence="3" id="KW-1185">Reference proteome</keyword>
<dbReference type="InterPro" id="IPR052965">
    <property type="entry name" value="Pigment-catalase-like"/>
</dbReference>
<name>A0A7J0EX90_9ERIC</name>
<accession>A0A7J0EX90</accession>